<gene>
    <name evidence="7" type="ORF">EBB79_04840</name>
</gene>
<sequence>MQHHLGGTYSCCHKGFIIVLHNEIAENQHQADELQCGFKLLHGQYQIERALSSGGFGITYLARDSLDRRVVIKECFAAGICYRTQGLVEPIEPAYARQYKTVLRHFLREAQWLARSVHPGIVGIHQVFRENNTAYIAMEFVDGVDLVTLREDQPKRVTDTLMQDVLKQALGTLAFIHDLGILHRDISPDNFLLCDDGTVTLIDFGAATGRQTSGQTDRDAVIDPMISVKDGYSAHELYQPDMPHRPSSDLYSLGATLSYLVTGAPPPISQHRLDALTAGDPDPCLELTDGYPGFNRDFLASIDKALSVLPGVRYQSAQEWLDELQVDAPAPVPTRAIFSPDVEPLQVNAELENMLASLVENTNSGLVPAGPKTSKQRQTAAPQTQFDQPPRQRQLVDIFGDPIGDVDTSLKEQDTASSRKRPVPAPSAQPDNSAAQQTQPRPQGFAKYVPFPLRRLFGGANSPNND</sequence>
<dbReference type="PROSITE" id="PS50011">
    <property type="entry name" value="PROTEIN_KINASE_DOM"/>
    <property type="match status" value="1"/>
</dbReference>
<feature type="domain" description="Protein kinase" evidence="6">
    <location>
        <begin position="45"/>
        <end position="326"/>
    </location>
</feature>
<dbReference type="GO" id="GO:0004674">
    <property type="term" value="F:protein serine/threonine kinase activity"/>
    <property type="evidence" value="ECO:0007669"/>
    <property type="project" value="UniProtKB-KW"/>
</dbReference>
<dbReference type="KEGG" id="sedi:EBB79_04840"/>
<dbReference type="OrthoDB" id="9801841at2"/>
<evidence type="ECO:0000313" key="8">
    <source>
        <dbReference type="Proteomes" id="UP000283063"/>
    </source>
</evidence>
<organism evidence="7 8">
    <name type="scientific">Parasedimentitalea marina</name>
    <dbReference type="NCBI Taxonomy" id="2483033"/>
    <lineage>
        <taxon>Bacteria</taxon>
        <taxon>Pseudomonadati</taxon>
        <taxon>Pseudomonadota</taxon>
        <taxon>Alphaproteobacteria</taxon>
        <taxon>Rhodobacterales</taxon>
        <taxon>Paracoccaceae</taxon>
        <taxon>Parasedimentitalea</taxon>
    </lineage>
</organism>
<keyword evidence="8" id="KW-1185">Reference proteome</keyword>
<dbReference type="InterPro" id="IPR008266">
    <property type="entry name" value="Tyr_kinase_AS"/>
</dbReference>
<dbReference type="InterPro" id="IPR011009">
    <property type="entry name" value="Kinase-like_dom_sf"/>
</dbReference>
<feature type="region of interest" description="Disordered" evidence="5">
    <location>
        <begin position="363"/>
        <end position="466"/>
    </location>
</feature>
<dbReference type="InterPro" id="IPR000719">
    <property type="entry name" value="Prot_kinase_dom"/>
</dbReference>
<dbReference type="CDD" id="cd14014">
    <property type="entry name" value="STKc_PknB_like"/>
    <property type="match status" value="1"/>
</dbReference>
<evidence type="ECO:0000313" key="7">
    <source>
        <dbReference type="EMBL" id="AZV77282.1"/>
    </source>
</evidence>
<feature type="compositionally biased region" description="Polar residues" evidence="5">
    <location>
        <begin position="376"/>
        <end position="387"/>
    </location>
</feature>
<dbReference type="GO" id="GO:0005524">
    <property type="term" value="F:ATP binding"/>
    <property type="evidence" value="ECO:0007669"/>
    <property type="project" value="UniProtKB-KW"/>
</dbReference>
<dbReference type="EMBL" id="CP033219">
    <property type="protein sequence ID" value="AZV77282.1"/>
    <property type="molecule type" value="Genomic_DNA"/>
</dbReference>
<name>A0A3T0MZX3_9RHOB</name>
<evidence type="ECO:0000256" key="5">
    <source>
        <dbReference type="SAM" id="MobiDB-lite"/>
    </source>
</evidence>
<reference evidence="7 8" key="1">
    <citation type="submission" date="2018-10" db="EMBL/GenBank/DDBJ databases">
        <title>Parasedimentitalea marina sp. nov., a psychrophilic bacterium isolated from deep seawater of the New Britain Trench.</title>
        <authorList>
            <person name="Cao J."/>
        </authorList>
    </citation>
    <scope>NUCLEOTIDE SEQUENCE [LARGE SCALE GENOMIC DNA]</scope>
    <source>
        <strain evidence="7 8">W43</strain>
    </source>
</reference>
<evidence type="ECO:0000256" key="3">
    <source>
        <dbReference type="ARBA" id="ARBA00022777"/>
    </source>
</evidence>
<evidence type="ECO:0000256" key="1">
    <source>
        <dbReference type="ARBA" id="ARBA00022679"/>
    </source>
</evidence>
<accession>A0A3T0MZX3</accession>
<dbReference type="Gene3D" id="1.10.510.10">
    <property type="entry name" value="Transferase(Phosphotransferase) domain 1"/>
    <property type="match status" value="1"/>
</dbReference>
<dbReference type="SUPFAM" id="SSF56112">
    <property type="entry name" value="Protein kinase-like (PK-like)"/>
    <property type="match status" value="1"/>
</dbReference>
<evidence type="ECO:0000256" key="2">
    <source>
        <dbReference type="ARBA" id="ARBA00022741"/>
    </source>
</evidence>
<keyword evidence="4" id="KW-0067">ATP-binding</keyword>
<dbReference type="PANTHER" id="PTHR43289">
    <property type="entry name" value="MITOGEN-ACTIVATED PROTEIN KINASE KINASE KINASE 20-RELATED"/>
    <property type="match status" value="1"/>
</dbReference>
<proteinExistence type="predicted"/>
<dbReference type="Gene3D" id="3.30.200.20">
    <property type="entry name" value="Phosphorylase Kinase, domain 1"/>
    <property type="match status" value="1"/>
</dbReference>
<dbReference type="Pfam" id="PF00069">
    <property type="entry name" value="Pkinase"/>
    <property type="match status" value="1"/>
</dbReference>
<evidence type="ECO:0000256" key="4">
    <source>
        <dbReference type="ARBA" id="ARBA00022840"/>
    </source>
</evidence>
<dbReference type="PROSITE" id="PS00109">
    <property type="entry name" value="PROTEIN_KINASE_TYR"/>
    <property type="match status" value="1"/>
</dbReference>
<keyword evidence="2" id="KW-0547">Nucleotide-binding</keyword>
<keyword evidence="7" id="KW-0723">Serine/threonine-protein kinase</keyword>
<feature type="compositionally biased region" description="Polar residues" evidence="5">
    <location>
        <begin position="429"/>
        <end position="441"/>
    </location>
</feature>
<protein>
    <submittedName>
        <fullName evidence="7">Serine/threonine protein kinase</fullName>
    </submittedName>
</protein>
<dbReference type="PANTHER" id="PTHR43289:SF6">
    <property type="entry name" value="SERINE_THREONINE-PROTEIN KINASE NEKL-3"/>
    <property type="match status" value="1"/>
</dbReference>
<dbReference type="Proteomes" id="UP000283063">
    <property type="component" value="Chromosome"/>
</dbReference>
<dbReference type="AlphaFoldDB" id="A0A3T0MZX3"/>
<keyword evidence="1" id="KW-0808">Transferase</keyword>
<keyword evidence="3 7" id="KW-0418">Kinase</keyword>
<evidence type="ECO:0000259" key="6">
    <source>
        <dbReference type="PROSITE" id="PS50011"/>
    </source>
</evidence>